<proteinExistence type="predicted"/>
<organism evidence="2 3">
    <name type="scientific">Kaistia nematophila</name>
    <dbReference type="NCBI Taxonomy" id="2994654"/>
    <lineage>
        <taxon>Bacteria</taxon>
        <taxon>Pseudomonadati</taxon>
        <taxon>Pseudomonadota</taxon>
        <taxon>Alphaproteobacteria</taxon>
        <taxon>Hyphomicrobiales</taxon>
        <taxon>Kaistiaceae</taxon>
        <taxon>Kaistia</taxon>
    </lineage>
</organism>
<accession>A0A9X3IPM6</accession>
<dbReference type="AlphaFoldDB" id="A0A9X3IPM6"/>
<gene>
    <name evidence="2" type="ORF">OSH07_23160</name>
</gene>
<evidence type="ECO:0000259" key="1">
    <source>
        <dbReference type="Pfam" id="PF09084"/>
    </source>
</evidence>
<dbReference type="EMBL" id="JAPKNK010000014">
    <property type="protein sequence ID" value="MCX5572120.1"/>
    <property type="molecule type" value="Genomic_DNA"/>
</dbReference>
<sequence length="362" mass="39786">MAKEIRPGRAVDTIWYTRCPVPTAFSLAIQSGALEREFAADGIRIASLQQVADRSVLQSHFNHSLEDSFRYGGNIPPIWARSEGADTKLIGLALIDAPHVVLTLPESGIRTVADLKGKRLSVPRRVNDQIDFWRAGAIRTYEVALASEGLSLDDVELVDVPIAQGYIDPNGGSALTGSIFASARGRGPLSGDLFALVEGRVDAIFTESSFAIHLRRFLGAHVVYDVHSHPDPRVRHNNAIPQAFTVSAALVRDRPDLVARVVAQAILAAERARRERQHVIHVTALEANVPEEVADATYPLLEQQLATSLSPELRDLIHLRKQFLLSHGFIRTDFDLDDWIDPQPLRDAHALLAERGLLRSAA</sequence>
<dbReference type="Pfam" id="PF09084">
    <property type="entry name" value="NMT1"/>
    <property type="match status" value="1"/>
</dbReference>
<feature type="domain" description="SsuA/THI5-like" evidence="1">
    <location>
        <begin position="79"/>
        <end position="160"/>
    </location>
</feature>
<evidence type="ECO:0000313" key="2">
    <source>
        <dbReference type="EMBL" id="MCX5572120.1"/>
    </source>
</evidence>
<name>A0A9X3IPM6_9HYPH</name>
<dbReference type="Proteomes" id="UP001144805">
    <property type="component" value="Unassembled WGS sequence"/>
</dbReference>
<dbReference type="PANTHER" id="PTHR30024">
    <property type="entry name" value="ALIPHATIC SULFONATES-BINDING PROTEIN-RELATED"/>
    <property type="match status" value="1"/>
</dbReference>
<keyword evidence="3" id="KW-1185">Reference proteome</keyword>
<dbReference type="Gene3D" id="3.40.190.270">
    <property type="match status" value="1"/>
</dbReference>
<dbReference type="RefSeq" id="WP_266341081.1">
    <property type="nucleotide sequence ID" value="NZ_JAPKNK010000014.1"/>
</dbReference>
<comment type="caution">
    <text evidence="2">The sequence shown here is derived from an EMBL/GenBank/DDBJ whole genome shotgun (WGS) entry which is preliminary data.</text>
</comment>
<evidence type="ECO:0000313" key="3">
    <source>
        <dbReference type="Proteomes" id="UP001144805"/>
    </source>
</evidence>
<protein>
    <submittedName>
        <fullName evidence="2">ABC transporter substrate-binding protein</fullName>
    </submittedName>
</protein>
<dbReference type="InterPro" id="IPR015168">
    <property type="entry name" value="SsuA/THI5"/>
</dbReference>
<dbReference type="SUPFAM" id="SSF53850">
    <property type="entry name" value="Periplasmic binding protein-like II"/>
    <property type="match status" value="1"/>
</dbReference>
<dbReference type="Gene3D" id="3.40.190.10">
    <property type="entry name" value="Periplasmic binding protein-like II"/>
    <property type="match status" value="1"/>
</dbReference>
<reference evidence="2" key="1">
    <citation type="submission" date="2022-11" db="EMBL/GenBank/DDBJ databases">
        <title>Biodiversity and phylogenetic relationships of bacteria.</title>
        <authorList>
            <person name="Machado R.A.R."/>
            <person name="Bhat A."/>
            <person name="Loulou A."/>
            <person name="Kallel S."/>
        </authorList>
    </citation>
    <scope>NUCLEOTIDE SEQUENCE</scope>
    <source>
        <strain evidence="2">K-TC2</strain>
    </source>
</reference>